<evidence type="ECO:0000313" key="1">
    <source>
        <dbReference type="EMBL" id="ODR98133.1"/>
    </source>
</evidence>
<protein>
    <submittedName>
        <fullName evidence="1">Uncharacterized protein</fullName>
    </submittedName>
</protein>
<sequence>MIHVRFSADGSVTEIGERPTSVTPQDWFNRLSDKAGTRYQALSGGRGIFRLPPEDVEALKTMTAN</sequence>
<proteinExistence type="predicted"/>
<dbReference type="AlphaFoldDB" id="A0A1E3VX84"/>
<accession>A0A1E3VX84</accession>
<reference evidence="1 2" key="1">
    <citation type="journal article" date="2016" name="Environ. Microbiol.">
        <title>New Methyloceanibacter diversity from North Sea sediments includes methanotroph containing solely the soluble methane monooxygenase.</title>
        <authorList>
            <person name="Vekeman B."/>
            <person name="Kerckhof F.M."/>
            <person name="Cremers G."/>
            <person name="de Vos P."/>
            <person name="Vandamme P."/>
            <person name="Boon N."/>
            <person name="Op den Camp H.J."/>
            <person name="Heylen K."/>
        </authorList>
    </citation>
    <scope>NUCLEOTIDE SEQUENCE [LARGE SCALE GENOMIC DNA]</scope>
    <source>
        <strain evidence="1 2">R-67174</strain>
    </source>
</reference>
<keyword evidence="2" id="KW-1185">Reference proteome</keyword>
<name>A0A1E3VX84_9HYPH</name>
<evidence type="ECO:0000313" key="2">
    <source>
        <dbReference type="Proteomes" id="UP000094501"/>
    </source>
</evidence>
<dbReference type="STRING" id="1774968.AUC68_10365"/>
<gene>
    <name evidence="1" type="ORF">AUC68_10365</name>
</gene>
<dbReference type="OrthoDB" id="9812367at2"/>
<organism evidence="1 2">
    <name type="scientific">Methyloceanibacter methanicus</name>
    <dbReference type="NCBI Taxonomy" id="1774968"/>
    <lineage>
        <taxon>Bacteria</taxon>
        <taxon>Pseudomonadati</taxon>
        <taxon>Pseudomonadota</taxon>
        <taxon>Alphaproteobacteria</taxon>
        <taxon>Hyphomicrobiales</taxon>
        <taxon>Hyphomicrobiaceae</taxon>
        <taxon>Methyloceanibacter</taxon>
    </lineage>
</organism>
<dbReference type="Proteomes" id="UP000094501">
    <property type="component" value="Unassembled WGS sequence"/>
</dbReference>
<dbReference type="EMBL" id="LPWG01000014">
    <property type="protein sequence ID" value="ODR98133.1"/>
    <property type="molecule type" value="Genomic_DNA"/>
</dbReference>
<comment type="caution">
    <text evidence="1">The sequence shown here is derived from an EMBL/GenBank/DDBJ whole genome shotgun (WGS) entry which is preliminary data.</text>
</comment>